<accession>A0ABS8ZM49</accession>
<dbReference type="Proteomes" id="UP001521150">
    <property type="component" value="Unassembled WGS sequence"/>
</dbReference>
<evidence type="ECO:0000313" key="1">
    <source>
        <dbReference type="EMBL" id="MCE7008871.1"/>
    </source>
</evidence>
<organism evidence="1 2">
    <name type="scientific">Kibdelosporangium philippinense</name>
    <dbReference type="NCBI Taxonomy" id="211113"/>
    <lineage>
        <taxon>Bacteria</taxon>
        <taxon>Bacillati</taxon>
        <taxon>Actinomycetota</taxon>
        <taxon>Actinomycetes</taxon>
        <taxon>Pseudonocardiales</taxon>
        <taxon>Pseudonocardiaceae</taxon>
        <taxon>Kibdelosporangium</taxon>
    </lineage>
</organism>
<evidence type="ECO:0000313" key="2">
    <source>
        <dbReference type="Proteomes" id="UP001521150"/>
    </source>
</evidence>
<sequence>MGAHVVTVNDVLDGHVALDIQCLDRIYLNAYVPKLQTSAQVVAFLSGHLDIRSRLRRCSSSWVTGSAGRCRISPRPTTSRG</sequence>
<keyword evidence="2" id="KW-1185">Reference proteome</keyword>
<proteinExistence type="predicted"/>
<reference evidence="1 2" key="1">
    <citation type="submission" date="2021-12" db="EMBL/GenBank/DDBJ databases">
        <title>Genome sequence of Kibdelosporangium philippinense ATCC 49844.</title>
        <authorList>
            <person name="Fedorov E.A."/>
            <person name="Omeragic M."/>
            <person name="Shalygina K.F."/>
            <person name="Maclea K.S."/>
        </authorList>
    </citation>
    <scope>NUCLEOTIDE SEQUENCE [LARGE SCALE GENOMIC DNA]</scope>
    <source>
        <strain evidence="1 2">ATCC 49844</strain>
    </source>
</reference>
<name>A0ABS8ZM49_9PSEU</name>
<gene>
    <name evidence="1" type="ORF">LWC34_39580</name>
</gene>
<dbReference type="EMBL" id="JAJVCN010000003">
    <property type="protein sequence ID" value="MCE7008871.1"/>
    <property type="molecule type" value="Genomic_DNA"/>
</dbReference>
<comment type="caution">
    <text evidence="1">The sequence shown here is derived from an EMBL/GenBank/DDBJ whole genome shotgun (WGS) entry which is preliminary data.</text>
</comment>
<dbReference type="RefSeq" id="WP_233730325.1">
    <property type="nucleotide sequence ID" value="NZ_JAJVCN010000003.1"/>
</dbReference>
<protein>
    <submittedName>
        <fullName evidence="1">Uncharacterized protein</fullName>
    </submittedName>
</protein>